<name>A0A6M0IJD4_9BACT</name>
<comment type="caution">
    <text evidence="1">The sequence shown here is derived from an EMBL/GenBank/DDBJ whole genome shotgun (WGS) entry which is preliminary data.</text>
</comment>
<dbReference type="RefSeq" id="WP_164040057.1">
    <property type="nucleotide sequence ID" value="NZ_JAAGNZ010000001.1"/>
</dbReference>
<evidence type="ECO:0000313" key="2">
    <source>
        <dbReference type="Proteomes" id="UP000477386"/>
    </source>
</evidence>
<evidence type="ECO:0000313" key="1">
    <source>
        <dbReference type="EMBL" id="NEU68324.1"/>
    </source>
</evidence>
<gene>
    <name evidence="1" type="ORF">GK091_15635</name>
</gene>
<organism evidence="1 2">
    <name type="scientific">Spirosoma agri</name>
    <dbReference type="NCBI Taxonomy" id="1987381"/>
    <lineage>
        <taxon>Bacteria</taxon>
        <taxon>Pseudomonadati</taxon>
        <taxon>Bacteroidota</taxon>
        <taxon>Cytophagia</taxon>
        <taxon>Cytophagales</taxon>
        <taxon>Cytophagaceae</taxon>
        <taxon>Spirosoma</taxon>
    </lineage>
</organism>
<accession>A0A6M0IJD4</accession>
<dbReference type="AlphaFoldDB" id="A0A6M0IJD4"/>
<keyword evidence="2" id="KW-1185">Reference proteome</keyword>
<protein>
    <submittedName>
        <fullName evidence="1">Uncharacterized protein</fullName>
    </submittedName>
</protein>
<proteinExistence type="predicted"/>
<dbReference type="EMBL" id="JAAGNZ010000001">
    <property type="protein sequence ID" value="NEU68324.1"/>
    <property type="molecule type" value="Genomic_DNA"/>
</dbReference>
<sequence>MASIQVEIESYTVTAYRDISTRYEIKLISKALQHGIRYNARLIFEGTDAKDKGYIQNVDGLNFDPRNAVVNYDLADFTGIYQILSTESPVFFFIAYEDKVSSSPPNSHRLIQTQLKTNAEIPGDFEKK</sequence>
<dbReference type="Proteomes" id="UP000477386">
    <property type="component" value="Unassembled WGS sequence"/>
</dbReference>
<reference evidence="1 2" key="1">
    <citation type="submission" date="2020-02" db="EMBL/GenBank/DDBJ databases">
        <title>Draft genome sequence of two Spirosoma agri KCTC 52727 and Spirosoma terrae KCTC 52035.</title>
        <authorList>
            <person name="Rojas J."/>
            <person name="Ambika Manirajan B."/>
            <person name="Ratering S."/>
            <person name="Suarez C."/>
            <person name="Schnell S."/>
        </authorList>
    </citation>
    <scope>NUCLEOTIDE SEQUENCE [LARGE SCALE GENOMIC DNA]</scope>
    <source>
        <strain evidence="1 2">KCTC 52727</strain>
    </source>
</reference>